<keyword evidence="10" id="KW-1185">Reference proteome</keyword>
<dbReference type="PANTHER" id="PTHR43829:SF9">
    <property type="entry name" value="AQUAPORIN-9"/>
    <property type="match status" value="1"/>
</dbReference>
<comment type="similarity">
    <text evidence="2 7">Belongs to the MIP/aquaporin (TC 1.A.8) family.</text>
</comment>
<keyword evidence="3 7" id="KW-0813">Transport</keyword>
<keyword evidence="5 8" id="KW-1133">Transmembrane helix</keyword>
<evidence type="ECO:0000313" key="10">
    <source>
        <dbReference type="Proteomes" id="UP001207742"/>
    </source>
</evidence>
<keyword evidence="6 8" id="KW-0472">Membrane</keyword>
<dbReference type="PANTHER" id="PTHR43829">
    <property type="entry name" value="AQUAPORIN OR AQUAGLYCEROPORIN RELATED"/>
    <property type="match status" value="1"/>
</dbReference>
<feature type="transmembrane region" description="Helical" evidence="8">
    <location>
        <begin position="42"/>
        <end position="65"/>
    </location>
</feature>
<dbReference type="InterPro" id="IPR000425">
    <property type="entry name" value="MIP"/>
</dbReference>
<evidence type="ECO:0000256" key="1">
    <source>
        <dbReference type="ARBA" id="ARBA00004141"/>
    </source>
</evidence>
<comment type="subcellular location">
    <subcellularLocation>
        <location evidence="1">Membrane</location>
        <topology evidence="1">Multi-pass membrane protein</topology>
    </subcellularLocation>
</comment>
<dbReference type="PRINTS" id="PR00783">
    <property type="entry name" value="MINTRINSICP"/>
</dbReference>
<accession>A0ABT3IKE1</accession>
<evidence type="ECO:0000256" key="3">
    <source>
        <dbReference type="ARBA" id="ARBA00022448"/>
    </source>
</evidence>
<gene>
    <name evidence="9" type="ORF">OL497_10945</name>
</gene>
<evidence type="ECO:0000256" key="2">
    <source>
        <dbReference type="ARBA" id="ARBA00006175"/>
    </source>
</evidence>
<dbReference type="InterPro" id="IPR023271">
    <property type="entry name" value="Aquaporin-like"/>
</dbReference>
<evidence type="ECO:0000256" key="8">
    <source>
        <dbReference type="SAM" id="Phobius"/>
    </source>
</evidence>
<dbReference type="InterPro" id="IPR050363">
    <property type="entry name" value="MIP/Aquaporin"/>
</dbReference>
<feature type="transmembrane region" description="Helical" evidence="8">
    <location>
        <begin position="137"/>
        <end position="155"/>
    </location>
</feature>
<sequence>MSSLQLFTGEFIGTALLILLGNGAVANVLLKASKGHNGGWIVVAMGWAMAAFVAVFISAPISGAHLNPAATLAFVLNGTIGYADIPAYLAGQFAGTMCGSFLVYIAYQPHFNATTDGVATRSCFCTDPAIPRPFSNLVTEIITTFVLIFSVLNLAKPDIGLGAISSVPVAFIVLAIAVCLGGPTGCAMNPARDLGPRIVYALLPIPHKAGNDWGYAWVPVAGPLLGALLAAGIHHGIR</sequence>
<evidence type="ECO:0000256" key="5">
    <source>
        <dbReference type="ARBA" id="ARBA00022989"/>
    </source>
</evidence>
<dbReference type="SUPFAM" id="SSF81338">
    <property type="entry name" value="Aquaporin-like"/>
    <property type="match status" value="1"/>
</dbReference>
<evidence type="ECO:0000256" key="6">
    <source>
        <dbReference type="ARBA" id="ARBA00023136"/>
    </source>
</evidence>
<feature type="transmembrane region" description="Helical" evidence="8">
    <location>
        <begin position="85"/>
        <end position="107"/>
    </location>
</feature>
<evidence type="ECO:0000313" key="9">
    <source>
        <dbReference type="EMBL" id="MCW3484412.1"/>
    </source>
</evidence>
<dbReference type="Proteomes" id="UP001207742">
    <property type="component" value="Unassembled WGS sequence"/>
</dbReference>
<reference evidence="9 10" key="1">
    <citation type="submission" date="2022-10" db="EMBL/GenBank/DDBJ databases">
        <title>Chitinophaga nivalis PC15 sp. nov., isolated from Pyeongchang county, South Korea.</title>
        <authorList>
            <person name="Trinh H.N."/>
        </authorList>
    </citation>
    <scope>NUCLEOTIDE SEQUENCE [LARGE SCALE GENOMIC DNA]</scope>
    <source>
        <strain evidence="9 10">PC14</strain>
    </source>
</reference>
<name>A0ABT3IKE1_9BACT</name>
<comment type="caution">
    <text evidence="9">The sequence shown here is derived from an EMBL/GenBank/DDBJ whole genome shotgun (WGS) entry which is preliminary data.</text>
</comment>
<organism evidence="9 10">
    <name type="scientific">Chitinophaga nivalis</name>
    <dbReference type="NCBI Taxonomy" id="2991709"/>
    <lineage>
        <taxon>Bacteria</taxon>
        <taxon>Pseudomonadati</taxon>
        <taxon>Bacteroidota</taxon>
        <taxon>Chitinophagia</taxon>
        <taxon>Chitinophagales</taxon>
        <taxon>Chitinophagaceae</taxon>
        <taxon>Chitinophaga</taxon>
    </lineage>
</organism>
<proteinExistence type="inferred from homology"/>
<feature type="transmembrane region" description="Helical" evidence="8">
    <location>
        <begin position="161"/>
        <end position="182"/>
    </location>
</feature>
<keyword evidence="4 7" id="KW-0812">Transmembrane</keyword>
<dbReference type="Pfam" id="PF00230">
    <property type="entry name" value="MIP"/>
    <property type="match status" value="1"/>
</dbReference>
<dbReference type="EMBL" id="JAPDNS010000001">
    <property type="protein sequence ID" value="MCW3484412.1"/>
    <property type="molecule type" value="Genomic_DNA"/>
</dbReference>
<evidence type="ECO:0000256" key="4">
    <source>
        <dbReference type="ARBA" id="ARBA00022692"/>
    </source>
</evidence>
<dbReference type="Gene3D" id="1.20.1080.10">
    <property type="entry name" value="Glycerol uptake facilitator protein"/>
    <property type="match status" value="1"/>
</dbReference>
<feature type="transmembrane region" description="Helical" evidence="8">
    <location>
        <begin position="12"/>
        <end position="30"/>
    </location>
</feature>
<protein>
    <submittedName>
        <fullName evidence="9">Aquaporin family protein</fullName>
    </submittedName>
</protein>
<dbReference type="RefSeq" id="WP_264730010.1">
    <property type="nucleotide sequence ID" value="NZ_JAPDNR010000001.1"/>
</dbReference>
<evidence type="ECO:0000256" key="7">
    <source>
        <dbReference type="RuleBase" id="RU000477"/>
    </source>
</evidence>